<dbReference type="FunFam" id="1.10.1900.20:FF:000001">
    <property type="entry name" value="50S ribosomal protein L20"/>
    <property type="match status" value="1"/>
</dbReference>
<keyword evidence="10" id="KW-1185">Reference proteome</keyword>
<dbReference type="Pfam" id="PF00453">
    <property type="entry name" value="Ribosomal_L20"/>
    <property type="match status" value="1"/>
</dbReference>
<dbReference type="SUPFAM" id="SSF74731">
    <property type="entry name" value="Ribosomal protein L20"/>
    <property type="match status" value="1"/>
</dbReference>
<reference evidence="9 10" key="1">
    <citation type="submission" date="2020-02" db="EMBL/GenBank/DDBJ databases">
        <title>Ideonella bacterium strain TBM-1.</title>
        <authorList>
            <person name="Chen W.-M."/>
        </authorList>
    </citation>
    <scope>NUCLEOTIDE SEQUENCE [LARGE SCALE GENOMIC DNA]</scope>
    <source>
        <strain evidence="9 10">TBM-1</strain>
    </source>
</reference>
<evidence type="ECO:0000256" key="3">
    <source>
        <dbReference type="ARBA" id="ARBA00022884"/>
    </source>
</evidence>
<keyword evidence="2 7" id="KW-0699">rRNA-binding</keyword>
<gene>
    <name evidence="7 9" type="primary">rplT</name>
    <name evidence="9" type="ORF">G3A44_19270</name>
</gene>
<dbReference type="PRINTS" id="PR00062">
    <property type="entry name" value="RIBOSOMALL20"/>
</dbReference>
<dbReference type="PROSITE" id="PS00937">
    <property type="entry name" value="RIBOSOMAL_L20"/>
    <property type="match status" value="1"/>
</dbReference>
<dbReference type="Gene3D" id="1.10.1900.20">
    <property type="entry name" value="Ribosomal protein L20"/>
    <property type="match status" value="1"/>
</dbReference>
<dbReference type="GO" id="GO:1990904">
    <property type="term" value="C:ribonucleoprotein complex"/>
    <property type="evidence" value="ECO:0007669"/>
    <property type="project" value="UniProtKB-KW"/>
</dbReference>
<keyword evidence="3 7" id="KW-0694">RNA-binding</keyword>
<dbReference type="NCBIfam" id="TIGR01032">
    <property type="entry name" value="rplT_bact"/>
    <property type="match status" value="1"/>
</dbReference>
<dbReference type="GO" id="GO:0003735">
    <property type="term" value="F:structural constituent of ribosome"/>
    <property type="evidence" value="ECO:0007669"/>
    <property type="project" value="InterPro"/>
</dbReference>
<evidence type="ECO:0000256" key="2">
    <source>
        <dbReference type="ARBA" id="ARBA00022730"/>
    </source>
</evidence>
<dbReference type="InterPro" id="IPR005813">
    <property type="entry name" value="Ribosomal_bL20"/>
</dbReference>
<dbReference type="Gene3D" id="6.10.160.10">
    <property type="match status" value="1"/>
</dbReference>
<protein>
    <recommendedName>
        <fullName evidence="6 7">Large ribosomal subunit protein bL20</fullName>
    </recommendedName>
</protein>
<name>A0A7C9TL74_9BURK</name>
<evidence type="ECO:0000256" key="6">
    <source>
        <dbReference type="ARBA" id="ARBA00035172"/>
    </source>
</evidence>
<comment type="similarity">
    <text evidence="1 7 8">Belongs to the bacterial ribosomal protein bL20 family.</text>
</comment>
<evidence type="ECO:0000313" key="9">
    <source>
        <dbReference type="EMBL" id="NDY93339.1"/>
    </source>
</evidence>
<comment type="function">
    <text evidence="7 8">Binds directly to 23S ribosomal RNA and is necessary for the in vitro assembly process of the 50S ribosomal subunit. It is not involved in the protein synthesizing functions of that subunit.</text>
</comment>
<evidence type="ECO:0000256" key="4">
    <source>
        <dbReference type="ARBA" id="ARBA00022980"/>
    </source>
</evidence>
<evidence type="ECO:0000256" key="1">
    <source>
        <dbReference type="ARBA" id="ARBA00007698"/>
    </source>
</evidence>
<evidence type="ECO:0000256" key="8">
    <source>
        <dbReference type="RuleBase" id="RU000560"/>
    </source>
</evidence>
<evidence type="ECO:0000256" key="7">
    <source>
        <dbReference type="HAMAP-Rule" id="MF_00382"/>
    </source>
</evidence>
<keyword evidence="4 7" id="KW-0689">Ribosomal protein</keyword>
<dbReference type="Proteomes" id="UP000484255">
    <property type="component" value="Unassembled WGS sequence"/>
</dbReference>
<dbReference type="InterPro" id="IPR049946">
    <property type="entry name" value="RIBOSOMAL_L20_CS"/>
</dbReference>
<dbReference type="CDD" id="cd07026">
    <property type="entry name" value="Ribosomal_L20"/>
    <property type="match status" value="1"/>
</dbReference>
<dbReference type="GO" id="GO:0000027">
    <property type="term" value="P:ribosomal large subunit assembly"/>
    <property type="evidence" value="ECO:0007669"/>
    <property type="project" value="UniProtKB-UniRule"/>
</dbReference>
<dbReference type="PANTHER" id="PTHR10986">
    <property type="entry name" value="39S RIBOSOMAL PROTEIN L20"/>
    <property type="match status" value="1"/>
</dbReference>
<dbReference type="GO" id="GO:0019843">
    <property type="term" value="F:rRNA binding"/>
    <property type="evidence" value="ECO:0007669"/>
    <property type="project" value="UniProtKB-UniRule"/>
</dbReference>
<keyword evidence="5 7" id="KW-0687">Ribonucleoprotein</keyword>
<evidence type="ECO:0000313" key="10">
    <source>
        <dbReference type="Proteomes" id="UP000484255"/>
    </source>
</evidence>
<sequence>MPRVKRGVTARARHKKILALAKGFRGRRKNVFRIAKQAVMKAGQYAYRDRRTKKRVFRQLWIARINAAARGLGLTYSRFIAGLKKAQIELDRKVLSDMAIHDPAGFAAIVDKVKAQLS</sequence>
<comment type="caution">
    <text evidence="9">The sequence shown here is derived from an EMBL/GenBank/DDBJ whole genome shotgun (WGS) entry which is preliminary data.</text>
</comment>
<dbReference type="EMBL" id="JAAGOH010000033">
    <property type="protein sequence ID" value="NDY93339.1"/>
    <property type="molecule type" value="Genomic_DNA"/>
</dbReference>
<dbReference type="GO" id="GO:0006412">
    <property type="term" value="P:translation"/>
    <property type="evidence" value="ECO:0007669"/>
    <property type="project" value="InterPro"/>
</dbReference>
<dbReference type="RefSeq" id="WP_163459378.1">
    <property type="nucleotide sequence ID" value="NZ_JAAGOH010000033.1"/>
</dbReference>
<dbReference type="GO" id="GO:0005840">
    <property type="term" value="C:ribosome"/>
    <property type="evidence" value="ECO:0007669"/>
    <property type="project" value="UniProtKB-KW"/>
</dbReference>
<organism evidence="9 10">
    <name type="scientific">Ideonella livida</name>
    <dbReference type="NCBI Taxonomy" id="2707176"/>
    <lineage>
        <taxon>Bacteria</taxon>
        <taxon>Pseudomonadati</taxon>
        <taxon>Pseudomonadota</taxon>
        <taxon>Betaproteobacteria</taxon>
        <taxon>Burkholderiales</taxon>
        <taxon>Sphaerotilaceae</taxon>
        <taxon>Ideonella</taxon>
    </lineage>
</organism>
<accession>A0A7C9TL74</accession>
<dbReference type="AlphaFoldDB" id="A0A7C9TL74"/>
<proteinExistence type="inferred from homology"/>
<dbReference type="InterPro" id="IPR035566">
    <property type="entry name" value="Ribosomal_protein_bL20_C"/>
</dbReference>
<evidence type="ECO:0000256" key="5">
    <source>
        <dbReference type="ARBA" id="ARBA00023274"/>
    </source>
</evidence>
<dbReference type="HAMAP" id="MF_00382">
    <property type="entry name" value="Ribosomal_bL20"/>
    <property type="match status" value="1"/>
</dbReference>